<protein>
    <submittedName>
        <fullName evidence="1">Putative phosphonate metabolism protein</fullName>
    </submittedName>
</protein>
<dbReference type="OrthoDB" id="4954742at2"/>
<dbReference type="AlphaFoldDB" id="A0A286HLN2"/>
<accession>A0A286HLN2</accession>
<organism evidence="1 2">
    <name type="scientific">Hoeflea halophila</name>
    <dbReference type="NCBI Taxonomy" id="714899"/>
    <lineage>
        <taxon>Bacteria</taxon>
        <taxon>Pseudomonadati</taxon>
        <taxon>Pseudomonadota</taxon>
        <taxon>Alphaproteobacteria</taxon>
        <taxon>Hyphomicrobiales</taxon>
        <taxon>Rhizobiaceae</taxon>
        <taxon>Hoeflea</taxon>
    </lineage>
</organism>
<evidence type="ECO:0000313" key="2">
    <source>
        <dbReference type="Proteomes" id="UP000219465"/>
    </source>
</evidence>
<dbReference type="Pfam" id="PF06299">
    <property type="entry name" value="DUF1045"/>
    <property type="match status" value="1"/>
</dbReference>
<evidence type="ECO:0000313" key="1">
    <source>
        <dbReference type="EMBL" id="SOE08733.1"/>
    </source>
</evidence>
<dbReference type="InterPro" id="IPR009389">
    <property type="entry name" value="DUF1045"/>
</dbReference>
<dbReference type="Proteomes" id="UP000219465">
    <property type="component" value="Unassembled WGS sequence"/>
</dbReference>
<gene>
    <name evidence="1" type="ORF">SAMN05877838_0463</name>
</gene>
<keyword evidence="2" id="KW-1185">Reference proteome</keyword>
<proteinExistence type="predicted"/>
<dbReference type="Gene3D" id="3.90.1140.10">
    <property type="entry name" value="Cyclic phosphodiesterase"/>
    <property type="match status" value="1"/>
</dbReference>
<dbReference type="NCBIfam" id="TIGR03223">
    <property type="entry name" value="Phn_opern_protn"/>
    <property type="match status" value="1"/>
</dbReference>
<name>A0A286HLN2_9HYPH</name>
<dbReference type="PIRSF" id="PIRSF033328">
    <property type="entry name" value="Phest_Mll4975"/>
    <property type="match status" value="1"/>
</dbReference>
<sequence length="235" mass="25589">MRYALYFSPSPGEDLAELGASWIGRDAESGRPVAHPDLDSLGASELAAMTGQARRYGFHATLKAPFRLAHGVTEADLVAGLEDFASQNSGFEIPSLVVGRLQGFLALVPGEAAPQLDAFASSVVEAFEPLRAELSERDIERRNPESLSSTQRKHLMRWGYPYVFDQFRFHMTLTTRLSEPDIGRAEKAARIHFAPALAGPVAVRALSLFVEPEPGAPFAVHSRVPLALGQHRKTA</sequence>
<dbReference type="RefSeq" id="WP_097104644.1">
    <property type="nucleotide sequence ID" value="NZ_OCPC01000001.1"/>
</dbReference>
<reference evidence="2" key="1">
    <citation type="submission" date="2017-08" db="EMBL/GenBank/DDBJ databases">
        <authorList>
            <person name="Varghese N."/>
            <person name="Submissions S."/>
        </authorList>
    </citation>
    <scope>NUCLEOTIDE SEQUENCE [LARGE SCALE GENOMIC DNA]</scope>
    <source>
        <strain evidence="2">KCTC 23107</strain>
    </source>
</reference>
<dbReference type="EMBL" id="OCPC01000001">
    <property type="protein sequence ID" value="SOE08733.1"/>
    <property type="molecule type" value="Genomic_DNA"/>
</dbReference>